<organism evidence="1 2">
    <name type="scientific">Cytobacillus dafuensis</name>
    <name type="common">Bacillus dafuensis</name>
    <dbReference type="NCBI Taxonomy" id="1742359"/>
    <lineage>
        <taxon>Bacteria</taxon>
        <taxon>Bacillati</taxon>
        <taxon>Bacillota</taxon>
        <taxon>Bacilli</taxon>
        <taxon>Bacillales</taxon>
        <taxon>Bacillaceae</taxon>
        <taxon>Cytobacillus</taxon>
    </lineage>
</organism>
<protein>
    <submittedName>
        <fullName evidence="1">4-oxalocrotonate decarboxylase</fullName>
    </submittedName>
</protein>
<dbReference type="EMBL" id="CP042593">
    <property type="protein sequence ID" value="QED50103.1"/>
    <property type="molecule type" value="Genomic_DNA"/>
</dbReference>
<keyword evidence="2" id="KW-1185">Reference proteome</keyword>
<dbReference type="GO" id="GO:0008684">
    <property type="term" value="F:2-oxopent-4-enoate hydratase activity"/>
    <property type="evidence" value="ECO:0007669"/>
    <property type="project" value="TreeGrafter"/>
</dbReference>
<sequence length="241" mass="27233">MAVPRITEKNPEFDISMGYQVQQELVKIKKNQGHEIFAFKMGLTSMAKMTQMNITELIYGYIFDYMNIPDQGEISIDELIHPKVEAEIAFILSEDLQGPDITVDQVMEKTEWILPALEIIDSRYQNFKFKLPDVIADNTSASRVVLGNRKFRPQEFKIDSIGVTLMINDELRANGVSAAVLDNPANSVAILANMLYTNGKRKIPKGSMILTGGITEAILLNKWDIVTSKFDHMGEISFRVR</sequence>
<reference evidence="2" key="1">
    <citation type="submission" date="2019-08" db="EMBL/GenBank/DDBJ databases">
        <authorList>
            <person name="Zheng X."/>
        </authorList>
    </citation>
    <scope>NUCLEOTIDE SEQUENCE [LARGE SCALE GENOMIC DNA]</scope>
    <source>
        <strain evidence="2">FJAT-25496</strain>
    </source>
</reference>
<dbReference type="PANTHER" id="PTHR30143">
    <property type="entry name" value="ACID HYDRATASE"/>
    <property type="match status" value="1"/>
</dbReference>
<dbReference type="InterPro" id="IPR050772">
    <property type="entry name" value="Hydratase-Decarb/MhpD_sf"/>
</dbReference>
<accession>A0A5B8ZCY0</accession>
<evidence type="ECO:0000313" key="1">
    <source>
        <dbReference type="EMBL" id="QED50103.1"/>
    </source>
</evidence>
<dbReference type="Gene3D" id="3.90.850.10">
    <property type="entry name" value="Fumarylacetoacetase-like, C-terminal domain"/>
    <property type="match status" value="1"/>
</dbReference>
<proteinExistence type="predicted"/>
<dbReference type="OrthoDB" id="9792137at2"/>
<dbReference type="PANTHER" id="PTHR30143:SF0">
    <property type="entry name" value="2-KETO-4-PENTENOATE HYDRATASE"/>
    <property type="match status" value="1"/>
</dbReference>
<dbReference type="Proteomes" id="UP000321555">
    <property type="component" value="Chromosome"/>
</dbReference>
<name>A0A5B8ZCY0_CYTDA</name>
<dbReference type="GO" id="GO:0005737">
    <property type="term" value="C:cytoplasm"/>
    <property type="evidence" value="ECO:0007669"/>
    <property type="project" value="TreeGrafter"/>
</dbReference>
<evidence type="ECO:0000313" key="2">
    <source>
        <dbReference type="Proteomes" id="UP000321555"/>
    </source>
</evidence>
<gene>
    <name evidence="1" type="ORF">FSZ17_11250</name>
</gene>
<dbReference type="InterPro" id="IPR036663">
    <property type="entry name" value="Fumarylacetoacetase_C_sf"/>
</dbReference>
<dbReference type="AlphaFoldDB" id="A0A5B8ZCY0"/>
<dbReference type="KEGG" id="bda:FSZ17_11250"/>
<dbReference type="STRING" id="1742359.GCA_001439625_00693"/>
<dbReference type="SUPFAM" id="SSF56529">
    <property type="entry name" value="FAH"/>
    <property type="match status" value="1"/>
</dbReference>